<dbReference type="RefSeq" id="WP_109263752.1">
    <property type="nucleotide sequence ID" value="NZ_QEWP01000004.1"/>
</dbReference>
<feature type="transmembrane region" description="Helical" evidence="6">
    <location>
        <begin position="12"/>
        <end position="32"/>
    </location>
</feature>
<comment type="subcellular location">
    <subcellularLocation>
        <location evidence="1">Membrane</location>
        <topology evidence="1">Multi-pass membrane protein</topology>
    </subcellularLocation>
</comment>
<sequence>MDSDLKTERKRIFYSAVFPMFILLLMFSVHLIQELEDVHWFFLGVKPLSLEGLPGILSSPFIHSDWEHLGANAGPFLILTSVLFYVYRDIALKVFIWIYVLAGIWLWFGARDAWHVGASGLVYGMAAFLFLSGIIRNYVPLIALSMLVVFLYGGLFWGLFPVEWLVEYSWEAHLWGALAGVVVSVVFRKEGPQKPPSPILDEDADEQEEQAGLEQPEK</sequence>
<evidence type="ECO:0000256" key="1">
    <source>
        <dbReference type="ARBA" id="ARBA00004141"/>
    </source>
</evidence>
<feature type="compositionally biased region" description="Acidic residues" evidence="5">
    <location>
        <begin position="200"/>
        <end position="211"/>
    </location>
</feature>
<feature type="transmembrane region" description="Helical" evidence="6">
    <location>
        <begin position="172"/>
        <end position="188"/>
    </location>
</feature>
<dbReference type="SUPFAM" id="SSF144091">
    <property type="entry name" value="Rhomboid-like"/>
    <property type="match status" value="1"/>
</dbReference>
<dbReference type="InterPro" id="IPR035952">
    <property type="entry name" value="Rhomboid-like_sf"/>
</dbReference>
<dbReference type="Proteomes" id="UP000244956">
    <property type="component" value="Unassembled WGS sequence"/>
</dbReference>
<keyword evidence="4 6" id="KW-0472">Membrane</keyword>
<evidence type="ECO:0000256" key="3">
    <source>
        <dbReference type="ARBA" id="ARBA00022989"/>
    </source>
</evidence>
<evidence type="ECO:0000256" key="5">
    <source>
        <dbReference type="SAM" id="MobiDB-lite"/>
    </source>
</evidence>
<protein>
    <submittedName>
        <fullName evidence="8">Rhomboid family intramembrane serine protease</fullName>
    </submittedName>
</protein>
<evidence type="ECO:0000256" key="2">
    <source>
        <dbReference type="ARBA" id="ARBA00022692"/>
    </source>
</evidence>
<dbReference type="PANTHER" id="PTHR43731">
    <property type="entry name" value="RHOMBOID PROTEASE"/>
    <property type="match status" value="1"/>
</dbReference>
<dbReference type="InterPro" id="IPR050925">
    <property type="entry name" value="Rhomboid_protease_S54"/>
</dbReference>
<feature type="transmembrane region" description="Helical" evidence="6">
    <location>
        <begin position="141"/>
        <end position="160"/>
    </location>
</feature>
<keyword evidence="8" id="KW-0378">Hydrolase</keyword>
<dbReference type="Gene3D" id="1.20.1540.10">
    <property type="entry name" value="Rhomboid-like"/>
    <property type="match status" value="1"/>
</dbReference>
<dbReference type="PANTHER" id="PTHR43731:SF9">
    <property type="entry name" value="SLR1461 PROTEIN"/>
    <property type="match status" value="1"/>
</dbReference>
<feature type="transmembrane region" description="Helical" evidence="6">
    <location>
        <begin position="116"/>
        <end position="134"/>
    </location>
</feature>
<proteinExistence type="predicted"/>
<feature type="transmembrane region" description="Helical" evidence="6">
    <location>
        <begin position="69"/>
        <end position="87"/>
    </location>
</feature>
<reference evidence="8 9" key="1">
    <citation type="submission" date="2018-05" db="EMBL/GenBank/DDBJ databases">
        <title>Marinilabilia rubrum sp. nov., isolated from saltern sediment.</title>
        <authorList>
            <person name="Zhang R."/>
        </authorList>
    </citation>
    <scope>NUCLEOTIDE SEQUENCE [LARGE SCALE GENOMIC DNA]</scope>
    <source>
        <strain evidence="8 9">WTE16</strain>
    </source>
</reference>
<evidence type="ECO:0000313" key="9">
    <source>
        <dbReference type="Proteomes" id="UP000244956"/>
    </source>
</evidence>
<dbReference type="GO" id="GO:0004252">
    <property type="term" value="F:serine-type endopeptidase activity"/>
    <property type="evidence" value="ECO:0007669"/>
    <property type="project" value="InterPro"/>
</dbReference>
<feature type="transmembrane region" description="Helical" evidence="6">
    <location>
        <begin position="94"/>
        <end position="110"/>
    </location>
</feature>
<feature type="region of interest" description="Disordered" evidence="5">
    <location>
        <begin position="193"/>
        <end position="218"/>
    </location>
</feature>
<keyword evidence="9" id="KW-1185">Reference proteome</keyword>
<evidence type="ECO:0000313" key="8">
    <source>
        <dbReference type="EMBL" id="PWE00129.1"/>
    </source>
</evidence>
<feature type="domain" description="Peptidase S54 rhomboid" evidence="7">
    <location>
        <begin position="56"/>
        <end position="188"/>
    </location>
</feature>
<organism evidence="8 9">
    <name type="scientific">Marinilabilia rubra</name>
    <dbReference type="NCBI Taxonomy" id="2162893"/>
    <lineage>
        <taxon>Bacteria</taxon>
        <taxon>Pseudomonadati</taxon>
        <taxon>Bacteroidota</taxon>
        <taxon>Bacteroidia</taxon>
        <taxon>Marinilabiliales</taxon>
        <taxon>Marinilabiliaceae</taxon>
        <taxon>Marinilabilia</taxon>
    </lineage>
</organism>
<dbReference type="GO" id="GO:0006508">
    <property type="term" value="P:proteolysis"/>
    <property type="evidence" value="ECO:0007669"/>
    <property type="project" value="UniProtKB-KW"/>
</dbReference>
<dbReference type="AlphaFoldDB" id="A0A2U2BAP2"/>
<dbReference type="GO" id="GO:0016020">
    <property type="term" value="C:membrane"/>
    <property type="evidence" value="ECO:0007669"/>
    <property type="project" value="UniProtKB-SubCell"/>
</dbReference>
<dbReference type="OrthoDB" id="465874at2"/>
<keyword evidence="3 6" id="KW-1133">Transmembrane helix</keyword>
<keyword evidence="2 6" id="KW-0812">Transmembrane</keyword>
<evidence type="ECO:0000259" key="7">
    <source>
        <dbReference type="Pfam" id="PF01694"/>
    </source>
</evidence>
<comment type="caution">
    <text evidence="8">The sequence shown here is derived from an EMBL/GenBank/DDBJ whole genome shotgun (WGS) entry which is preliminary data.</text>
</comment>
<keyword evidence="8" id="KW-0645">Protease</keyword>
<name>A0A2U2BAP2_9BACT</name>
<evidence type="ECO:0000256" key="4">
    <source>
        <dbReference type="ARBA" id="ARBA00023136"/>
    </source>
</evidence>
<gene>
    <name evidence="8" type="ORF">DDZ16_07160</name>
</gene>
<accession>A0A2U2BAP2</accession>
<dbReference type="InterPro" id="IPR022764">
    <property type="entry name" value="Peptidase_S54_rhomboid_dom"/>
</dbReference>
<evidence type="ECO:0000256" key="6">
    <source>
        <dbReference type="SAM" id="Phobius"/>
    </source>
</evidence>
<dbReference type="EMBL" id="QEWP01000004">
    <property type="protein sequence ID" value="PWE00129.1"/>
    <property type="molecule type" value="Genomic_DNA"/>
</dbReference>
<dbReference type="Pfam" id="PF01694">
    <property type="entry name" value="Rhomboid"/>
    <property type="match status" value="1"/>
</dbReference>